<feature type="transmembrane region" description="Helical" evidence="5">
    <location>
        <begin position="12"/>
        <end position="36"/>
    </location>
</feature>
<evidence type="ECO:0000313" key="9">
    <source>
        <dbReference type="Proteomes" id="UP000648257"/>
    </source>
</evidence>
<keyword evidence="5" id="KW-1133">Transmembrane helix</keyword>
<dbReference type="InterPro" id="IPR051310">
    <property type="entry name" value="MCP_chemotaxis"/>
</dbReference>
<protein>
    <submittedName>
        <fullName evidence="8">Cache 3/Cache 2 fusion domain-containing protein</fullName>
    </submittedName>
</protein>
<dbReference type="CDD" id="cd06225">
    <property type="entry name" value="HAMP"/>
    <property type="match status" value="1"/>
</dbReference>
<gene>
    <name evidence="8" type="ORF">H8K52_09725</name>
</gene>
<dbReference type="Gene3D" id="3.30.450.20">
    <property type="entry name" value="PAS domain"/>
    <property type="match status" value="1"/>
</dbReference>
<dbReference type="InterPro" id="IPR033462">
    <property type="entry name" value="Cache_3-Cache_2"/>
</dbReference>
<accession>A0ABR6X3U2</accession>
<keyword evidence="5" id="KW-0472">Membrane</keyword>
<organism evidence="8 9">
    <name type="scientific">Undibacterium seohonense</name>
    <dbReference type="NCBI Taxonomy" id="1344950"/>
    <lineage>
        <taxon>Bacteria</taxon>
        <taxon>Pseudomonadati</taxon>
        <taxon>Pseudomonadota</taxon>
        <taxon>Betaproteobacteria</taxon>
        <taxon>Burkholderiales</taxon>
        <taxon>Oxalobacteraceae</taxon>
        <taxon>Undibacterium</taxon>
    </lineage>
</organism>
<evidence type="ECO:0000256" key="3">
    <source>
        <dbReference type="PROSITE-ProRule" id="PRU00284"/>
    </source>
</evidence>
<evidence type="ECO:0000256" key="1">
    <source>
        <dbReference type="ARBA" id="ARBA00022481"/>
    </source>
</evidence>
<evidence type="ECO:0000313" key="8">
    <source>
        <dbReference type="EMBL" id="MBC3807620.1"/>
    </source>
</evidence>
<evidence type="ECO:0000256" key="2">
    <source>
        <dbReference type="ARBA" id="ARBA00029447"/>
    </source>
</evidence>
<feature type="domain" description="HAMP" evidence="7">
    <location>
        <begin position="351"/>
        <end position="403"/>
    </location>
</feature>
<dbReference type="RefSeq" id="WP_186922709.1">
    <property type="nucleotide sequence ID" value="NZ_JACOFW010000009.1"/>
</dbReference>
<reference evidence="8 9" key="1">
    <citation type="submission" date="2020-08" db="EMBL/GenBank/DDBJ databases">
        <title>Novel species isolated from subtropical streams in China.</title>
        <authorList>
            <person name="Lu H."/>
        </authorList>
    </citation>
    <scope>NUCLEOTIDE SEQUENCE [LARGE SCALE GENOMIC DNA]</scope>
    <source>
        <strain evidence="8 9">KACC 16656</strain>
    </source>
</reference>
<keyword evidence="9" id="KW-1185">Reference proteome</keyword>
<feature type="transmembrane region" description="Helical" evidence="5">
    <location>
        <begin position="327"/>
        <end position="349"/>
    </location>
</feature>
<keyword evidence="3" id="KW-0807">Transducer</keyword>
<comment type="similarity">
    <text evidence="2">Belongs to the methyl-accepting chemotaxis (MCP) protein family.</text>
</comment>
<keyword evidence="4" id="KW-0175">Coiled coil</keyword>
<dbReference type="SUPFAM" id="SSF58104">
    <property type="entry name" value="Methyl-accepting chemotaxis protein (MCP) signaling domain"/>
    <property type="match status" value="1"/>
</dbReference>
<dbReference type="Pfam" id="PF00015">
    <property type="entry name" value="MCPsignal"/>
    <property type="match status" value="1"/>
</dbReference>
<dbReference type="InterPro" id="IPR003660">
    <property type="entry name" value="HAMP_dom"/>
</dbReference>
<dbReference type="PANTHER" id="PTHR43531:SF14">
    <property type="entry name" value="METHYL-ACCEPTING CHEMOTAXIS PROTEIN I-RELATED"/>
    <property type="match status" value="1"/>
</dbReference>
<evidence type="ECO:0000259" key="6">
    <source>
        <dbReference type="PROSITE" id="PS50111"/>
    </source>
</evidence>
<dbReference type="InterPro" id="IPR004089">
    <property type="entry name" value="MCPsignal_dom"/>
</dbReference>
<evidence type="ECO:0000256" key="5">
    <source>
        <dbReference type="SAM" id="Phobius"/>
    </source>
</evidence>
<feature type="coiled-coil region" evidence="4">
    <location>
        <begin position="608"/>
        <end position="635"/>
    </location>
</feature>
<dbReference type="SUPFAM" id="SSF103190">
    <property type="entry name" value="Sensory domain-like"/>
    <property type="match status" value="1"/>
</dbReference>
<dbReference type="PROSITE" id="PS50111">
    <property type="entry name" value="CHEMOTAXIS_TRANSDUC_2"/>
    <property type="match status" value="1"/>
</dbReference>
<dbReference type="Gene3D" id="1.10.287.950">
    <property type="entry name" value="Methyl-accepting chemotaxis protein"/>
    <property type="match status" value="1"/>
</dbReference>
<name>A0ABR6X3U2_9BURK</name>
<evidence type="ECO:0000256" key="4">
    <source>
        <dbReference type="SAM" id="Coils"/>
    </source>
</evidence>
<keyword evidence="1" id="KW-0488">Methylation</keyword>
<dbReference type="InterPro" id="IPR029151">
    <property type="entry name" value="Sensor-like_sf"/>
</dbReference>
<dbReference type="PROSITE" id="PS50885">
    <property type="entry name" value="HAMP"/>
    <property type="match status" value="1"/>
</dbReference>
<feature type="domain" description="Methyl-accepting transducer" evidence="6">
    <location>
        <begin position="408"/>
        <end position="637"/>
    </location>
</feature>
<dbReference type="Pfam" id="PF00672">
    <property type="entry name" value="HAMP"/>
    <property type="match status" value="1"/>
</dbReference>
<dbReference type="CDD" id="cd12912">
    <property type="entry name" value="PDC2_MCP_like"/>
    <property type="match status" value="1"/>
</dbReference>
<dbReference type="SMART" id="SM00304">
    <property type="entry name" value="HAMP"/>
    <property type="match status" value="1"/>
</dbReference>
<dbReference type="PANTHER" id="PTHR43531">
    <property type="entry name" value="PROTEIN ICFG"/>
    <property type="match status" value="1"/>
</dbReference>
<dbReference type="Proteomes" id="UP000648257">
    <property type="component" value="Unassembled WGS sequence"/>
</dbReference>
<sequence>MASNLNQNVGRLLGTSVFAGVFLIFLIFIVAVAFSIHRSLEKSATHDISNLLNSVNDSFEVFNSAVKADAERTGNNLRAELGDKFAIVAGEKSKVGAKETLALSLDDKTLNNNFDIVDAFTARTGAIATFFVKDDLDFIRVSTSLKKENGERAIGTALDRAHPAYPLLLEGKKFTGAAKLFGTNYMTYYNPFMDADGKVIGVIFIGINIDPTLGLLKEKIKAMTIAKTGYFYAFDQKEGKQQGTLMIHPVKEGQNILDSKTADGQLFVQTMIQNKTGILRYDWINPEQGETKAREKLVVFRPMPSVNWMLVGGVYSGELAEESLNQIMWLGGLATILLIVGGGLFILLVRRVVTRPLEQATSLAESLAMGDLSRRIESNSNNEIGKMLQAMNGIAEGLGKVVTEVRVGAINIQTAAQEIASGNADLSSRTEVQAGTLEETASSMEELTSTVHQNADNAREADRFVSSASDVASTAGSVVNRMVQTMADIKGSSRKVSEIINVINDIAFQTNILALNAAVEAARAGEQGRGFAVVASEVRSLAQRAAAAAKDIQSLINDSVDKVDLGSVMADEAGVTMGKVVEDIRKIATLVNQISHASVEQSAGINQVNDAINNLDEMTQQNSALVEQAAAAAESMREQSDRLSSLVTQFRTADQHKYNTTGNASTRKFIGRGN</sequence>
<dbReference type="SMART" id="SM00283">
    <property type="entry name" value="MA"/>
    <property type="match status" value="1"/>
</dbReference>
<dbReference type="Pfam" id="PF17201">
    <property type="entry name" value="Cache_3-Cache_2"/>
    <property type="match status" value="1"/>
</dbReference>
<proteinExistence type="inferred from homology"/>
<keyword evidence="5" id="KW-0812">Transmembrane</keyword>
<dbReference type="EMBL" id="JACOFW010000009">
    <property type="protein sequence ID" value="MBC3807620.1"/>
    <property type="molecule type" value="Genomic_DNA"/>
</dbReference>
<evidence type="ECO:0000259" key="7">
    <source>
        <dbReference type="PROSITE" id="PS50885"/>
    </source>
</evidence>
<comment type="caution">
    <text evidence="8">The sequence shown here is derived from an EMBL/GenBank/DDBJ whole genome shotgun (WGS) entry which is preliminary data.</text>
</comment>
<dbReference type="CDD" id="cd11386">
    <property type="entry name" value="MCP_signal"/>
    <property type="match status" value="1"/>
</dbReference>